<dbReference type="EMBL" id="FNFC01000002">
    <property type="protein sequence ID" value="SDJ31594.1"/>
    <property type="molecule type" value="Genomic_DNA"/>
</dbReference>
<dbReference type="Gene3D" id="3.30.499.10">
    <property type="entry name" value="Aconitase, domain 3"/>
    <property type="match status" value="1"/>
</dbReference>
<feature type="domain" description="Aconitase/3-isopropylmalate dehydratase large subunit alpha/beta/alpha" evidence="4">
    <location>
        <begin position="77"/>
        <end position="225"/>
    </location>
</feature>
<organism evidence="5 6">
    <name type="scientific">Halovenus aranensis</name>
    <dbReference type="NCBI Taxonomy" id="890420"/>
    <lineage>
        <taxon>Archaea</taxon>
        <taxon>Methanobacteriati</taxon>
        <taxon>Methanobacteriota</taxon>
        <taxon>Stenosarchaea group</taxon>
        <taxon>Halobacteria</taxon>
        <taxon>Halobacteriales</taxon>
        <taxon>Haloarculaceae</taxon>
        <taxon>Halovenus</taxon>
    </lineage>
</organism>
<dbReference type="InterPro" id="IPR036008">
    <property type="entry name" value="Aconitase_4Fe-4S_dom"/>
</dbReference>
<dbReference type="PRINTS" id="PR00415">
    <property type="entry name" value="ACONITASE"/>
</dbReference>
<dbReference type="PANTHER" id="PTHR11670">
    <property type="entry name" value="ACONITASE/IRON-RESPONSIVE ELEMENT FAMILY MEMBER"/>
    <property type="match status" value="1"/>
</dbReference>
<keyword evidence="6" id="KW-1185">Reference proteome</keyword>
<keyword evidence="1" id="KW-0479">Metal-binding</keyword>
<protein>
    <submittedName>
        <fullName evidence="5">Aconitate hydratase</fullName>
    </submittedName>
</protein>
<proteinExistence type="predicted"/>
<name>A0A1G8SQZ3_9EURY</name>
<dbReference type="STRING" id="890420.SAMN05216226_102102"/>
<dbReference type="SUPFAM" id="SSF53732">
    <property type="entry name" value="Aconitase iron-sulfur domain"/>
    <property type="match status" value="1"/>
</dbReference>
<reference evidence="5 6" key="1">
    <citation type="submission" date="2016-10" db="EMBL/GenBank/DDBJ databases">
        <authorList>
            <person name="de Groot N.N."/>
        </authorList>
    </citation>
    <scope>NUCLEOTIDE SEQUENCE [LARGE SCALE GENOMIC DNA]</scope>
    <source>
        <strain evidence="5 6">IBRC-M10015</strain>
    </source>
</reference>
<dbReference type="Proteomes" id="UP000198856">
    <property type="component" value="Unassembled WGS sequence"/>
</dbReference>
<evidence type="ECO:0000313" key="5">
    <source>
        <dbReference type="EMBL" id="SDJ31594.1"/>
    </source>
</evidence>
<evidence type="ECO:0000256" key="1">
    <source>
        <dbReference type="ARBA" id="ARBA00022723"/>
    </source>
</evidence>
<dbReference type="InterPro" id="IPR015931">
    <property type="entry name" value="Acnase/IPM_dHydase_lsu_aba_1/3"/>
</dbReference>
<evidence type="ECO:0000256" key="2">
    <source>
        <dbReference type="ARBA" id="ARBA00023004"/>
    </source>
</evidence>
<dbReference type="GO" id="GO:0051536">
    <property type="term" value="F:iron-sulfur cluster binding"/>
    <property type="evidence" value="ECO:0007669"/>
    <property type="project" value="UniProtKB-KW"/>
</dbReference>
<evidence type="ECO:0000313" key="6">
    <source>
        <dbReference type="Proteomes" id="UP000198856"/>
    </source>
</evidence>
<evidence type="ECO:0000256" key="3">
    <source>
        <dbReference type="ARBA" id="ARBA00023014"/>
    </source>
</evidence>
<dbReference type="GO" id="GO:0046872">
    <property type="term" value="F:metal ion binding"/>
    <property type="evidence" value="ECO:0007669"/>
    <property type="project" value="UniProtKB-KW"/>
</dbReference>
<dbReference type="Pfam" id="PF00330">
    <property type="entry name" value="Aconitase"/>
    <property type="match status" value="1"/>
</dbReference>
<keyword evidence="3" id="KW-0411">Iron-sulfur</keyword>
<evidence type="ECO:0000259" key="4">
    <source>
        <dbReference type="Pfam" id="PF00330"/>
    </source>
</evidence>
<keyword evidence="2" id="KW-0408">Iron</keyword>
<dbReference type="InterPro" id="IPR006249">
    <property type="entry name" value="Aconitase/IRP2"/>
</dbReference>
<dbReference type="InterPro" id="IPR001030">
    <property type="entry name" value="Acoase/IPM_deHydtase_lsu_aba"/>
</dbReference>
<gene>
    <name evidence="5" type="ORF">SAMN05216226_102102</name>
</gene>
<sequence length="243" mass="26636">MSETDPFGAVREVTVDGESHKMADLTVLEEQGLCDLDSMPVSIRVLLEAVLRNVDGERITEADVRNAASWEPEVPDVEVPFNPSRVVLQDLTGVPAVVDLAAMRSAAERAGEDPTIVEPEIPADLVIDHSVHVDYFGSDDAYDKNVEMEYERNAERYKAIKWAQQAFDDFEVVPPGTGIVHQVNLEHLGRVVHSREIDGEQWLLPDTLVGTDSHTPMINGIGSSAGASAVSKQRPLCLASRLR</sequence>
<accession>A0A1G8SQZ3</accession>
<dbReference type="AlphaFoldDB" id="A0A1G8SQZ3"/>